<evidence type="ECO:0000313" key="7">
    <source>
        <dbReference type="Proteomes" id="UP000774617"/>
    </source>
</evidence>
<reference evidence="6 7" key="1">
    <citation type="journal article" date="2021" name="Nat. Commun.">
        <title>Genetic determinants of endophytism in the Arabidopsis root mycobiome.</title>
        <authorList>
            <person name="Mesny F."/>
            <person name="Miyauchi S."/>
            <person name="Thiergart T."/>
            <person name="Pickel B."/>
            <person name="Atanasova L."/>
            <person name="Karlsson M."/>
            <person name="Huettel B."/>
            <person name="Barry K.W."/>
            <person name="Haridas S."/>
            <person name="Chen C."/>
            <person name="Bauer D."/>
            <person name="Andreopoulos W."/>
            <person name="Pangilinan J."/>
            <person name="LaButti K."/>
            <person name="Riley R."/>
            <person name="Lipzen A."/>
            <person name="Clum A."/>
            <person name="Drula E."/>
            <person name="Henrissat B."/>
            <person name="Kohler A."/>
            <person name="Grigoriev I.V."/>
            <person name="Martin F.M."/>
            <person name="Hacquard S."/>
        </authorList>
    </citation>
    <scope>NUCLEOTIDE SEQUENCE [LARGE SCALE GENOMIC DNA]</scope>
    <source>
        <strain evidence="6 7">MPI-SDFR-AT-0080</strain>
    </source>
</reference>
<comment type="caution">
    <text evidence="6">The sequence shown here is derived from an EMBL/GenBank/DDBJ whole genome shotgun (WGS) entry which is preliminary data.</text>
</comment>
<evidence type="ECO:0000259" key="5">
    <source>
        <dbReference type="PROSITE" id="PS50174"/>
    </source>
</evidence>
<feature type="compositionally biased region" description="Basic and acidic residues" evidence="4">
    <location>
        <begin position="49"/>
        <end position="63"/>
    </location>
</feature>
<name>A0ABQ8GJC7_9PEZI</name>
<organism evidence="6 7">
    <name type="scientific">Macrophomina phaseolina</name>
    <dbReference type="NCBI Taxonomy" id="35725"/>
    <lineage>
        <taxon>Eukaryota</taxon>
        <taxon>Fungi</taxon>
        <taxon>Dikarya</taxon>
        <taxon>Ascomycota</taxon>
        <taxon>Pezizomycotina</taxon>
        <taxon>Dothideomycetes</taxon>
        <taxon>Dothideomycetes incertae sedis</taxon>
        <taxon>Botryosphaeriales</taxon>
        <taxon>Botryosphaeriaceae</taxon>
        <taxon>Macrophomina</taxon>
    </lineage>
</organism>
<keyword evidence="2" id="KW-0694">RNA-binding</keyword>
<accession>A0ABQ8GJC7</accession>
<feature type="region of interest" description="Disordered" evidence="4">
    <location>
        <begin position="140"/>
        <end position="175"/>
    </location>
</feature>
<dbReference type="PROSITE" id="PS50174">
    <property type="entry name" value="G_PATCH"/>
    <property type="match status" value="1"/>
</dbReference>
<comment type="subcellular location">
    <subcellularLocation>
        <location evidence="1">Nucleus</location>
    </subcellularLocation>
</comment>
<evidence type="ECO:0000256" key="2">
    <source>
        <dbReference type="ARBA" id="ARBA00022884"/>
    </source>
</evidence>
<feature type="compositionally biased region" description="Basic residues" evidence="4">
    <location>
        <begin position="96"/>
        <end position="105"/>
    </location>
</feature>
<evidence type="ECO:0000256" key="4">
    <source>
        <dbReference type="SAM" id="MobiDB-lite"/>
    </source>
</evidence>
<proteinExistence type="predicted"/>
<dbReference type="InterPro" id="IPR035979">
    <property type="entry name" value="RBD_domain_sf"/>
</dbReference>
<dbReference type="PANTHER" id="PTHR13948">
    <property type="entry name" value="RNA-BINDING PROTEIN"/>
    <property type="match status" value="1"/>
</dbReference>
<gene>
    <name evidence="6" type="ORF">B0J12DRAFT_738171</name>
</gene>
<dbReference type="Pfam" id="PF01585">
    <property type="entry name" value="G-patch"/>
    <property type="match status" value="1"/>
</dbReference>
<sequence>MSAPESYRGRRNERGYEDYDRPPSSYRARDRSSDYDSYRRAPSSHSHSSYHDHSHDPYYDQRHAPRRISPEYDSYYDRDRPRDYYYDDRRRDSRPSRSRSPRRSYRNGPERRGHRGASYDSQENYMVLTNDLSFLHEDYHRSDRSQSPYRRNADGHHRRGSYQSTDLDPHSHDPLGVVRRHARNAEHDTAYDGQHTQFLLVSGLSMSTDEKALADGLTQLYKADEDAPAAGPSQPALGSGLRSTGLKPTSVPRNPGAKRDSLKRVFLVREKKSRLSCGYGLAEFHSKEEAKAAYEKFVYEKGLKISSTDVTIAYAHLGVFVPARDGTPDEYSHLAGSDTTQRFEYRIPKLFANQEMVSETPPEEAKVPEASQPPQKGGSDGNSTDQGDKKTKKRKAEESTAPKAKTRMTISAFDTWKQRQAELGTEEPEKALPTDPLVDFAAGKCYLCGRVFKNDTLNAHVEKSELHKKNLKDQKEIEAGWEKLKKAHPDTVIPTAAPPSPPKEFRDRAKERRKQYGSTAPPSKEPGPRQKAKSPSPPPQLGIGAKLLAKAGYTAGAGLGASGSGITAPIETQMYRQGVGLGAEGSKLGDAHTVAQQGYLESVQASARDRYKALQERE</sequence>
<dbReference type="InterPro" id="IPR000467">
    <property type="entry name" value="G_patch_dom"/>
</dbReference>
<dbReference type="Proteomes" id="UP000774617">
    <property type="component" value="Unassembled WGS sequence"/>
</dbReference>
<feature type="compositionally biased region" description="Basic and acidic residues" evidence="4">
    <location>
        <begin position="7"/>
        <end position="39"/>
    </location>
</feature>
<evidence type="ECO:0000256" key="3">
    <source>
        <dbReference type="ARBA" id="ARBA00023242"/>
    </source>
</evidence>
<feature type="region of interest" description="Disordered" evidence="4">
    <location>
        <begin position="357"/>
        <end position="433"/>
    </location>
</feature>
<feature type="domain" description="G-patch" evidence="5">
    <location>
        <begin position="540"/>
        <end position="586"/>
    </location>
</feature>
<feature type="compositionally biased region" description="Basic and acidic residues" evidence="4">
    <location>
        <begin position="75"/>
        <end position="95"/>
    </location>
</feature>
<keyword evidence="3" id="KW-0539">Nucleus</keyword>
<dbReference type="SMART" id="SM00443">
    <property type="entry name" value="G_patch"/>
    <property type="match status" value="1"/>
</dbReference>
<dbReference type="EMBL" id="JAGTJR010000007">
    <property type="protein sequence ID" value="KAH7057387.1"/>
    <property type="molecule type" value="Genomic_DNA"/>
</dbReference>
<feature type="region of interest" description="Disordered" evidence="4">
    <location>
        <begin position="480"/>
        <end position="545"/>
    </location>
</feature>
<feature type="compositionally biased region" description="Basic and acidic residues" evidence="4">
    <location>
        <begin position="480"/>
        <end position="489"/>
    </location>
</feature>
<dbReference type="Gene3D" id="3.30.70.330">
    <property type="match status" value="1"/>
</dbReference>
<evidence type="ECO:0000256" key="1">
    <source>
        <dbReference type="ARBA" id="ARBA00004123"/>
    </source>
</evidence>
<keyword evidence="7" id="KW-1185">Reference proteome</keyword>
<protein>
    <recommendedName>
        <fullName evidence="5">G-patch domain-containing protein</fullName>
    </recommendedName>
</protein>
<dbReference type="SUPFAM" id="SSF54928">
    <property type="entry name" value="RNA-binding domain, RBD"/>
    <property type="match status" value="1"/>
</dbReference>
<dbReference type="PANTHER" id="PTHR13948:SF3">
    <property type="entry name" value="FI21118P1"/>
    <property type="match status" value="1"/>
</dbReference>
<dbReference type="InterPro" id="IPR012677">
    <property type="entry name" value="Nucleotide-bd_a/b_plait_sf"/>
</dbReference>
<feature type="region of interest" description="Disordered" evidence="4">
    <location>
        <begin position="1"/>
        <end position="124"/>
    </location>
</feature>
<evidence type="ECO:0000313" key="6">
    <source>
        <dbReference type="EMBL" id="KAH7057387.1"/>
    </source>
</evidence>
<feature type="region of interest" description="Disordered" evidence="4">
    <location>
        <begin position="225"/>
        <end position="258"/>
    </location>
</feature>